<keyword evidence="1" id="KW-0175">Coiled coil</keyword>
<feature type="coiled-coil region" evidence="1">
    <location>
        <begin position="174"/>
        <end position="205"/>
    </location>
</feature>
<dbReference type="AlphaFoldDB" id="A0A8S4N0N2"/>
<reference evidence="3" key="1">
    <citation type="submission" date="2022-03" db="EMBL/GenBank/DDBJ databases">
        <authorList>
            <person name="Martin C."/>
        </authorList>
    </citation>
    <scope>NUCLEOTIDE SEQUENCE</scope>
</reference>
<sequence>MDHTKAQPSKNTTLPLSEKSSVIHTNDDTDPNINLDDDIAITQHEAVNMVQDDCDIANAGDGEHAEQLNLSSQCMDIDKKEVSEGHTGNQDLEGPTLRDIMYFRDHLLEMVEELRIRRVAERGYDEQITAMRKDNQELQEINAGILSQLADMESTHTTIIAETEKSHQAMLTAAKKIEEKKVNVAENLEKENEALKMEIQTFKVKEYEKEKQVTDLERSLQLLSSNKDWGMKQLVTIEETCHQLTSKLEHIEERRLKLEANVEKATELNKSLTLVNLHQECMTEELRQENKELQSLLRETRVQKHKEPVEDNQKLTQAELTVEKLNQQHKLLCTEIGDLKQDLEKADIKHKVDAKLLEECHIVLSKQVDCGEGQTVQIKQLEDNLNALQDKHTSLEELHRETDNKLKEKEELCNQLRKTLEVKENELIDRYTRLNEEYKQLVISHTSLEDHNTKWSDTNLQLTNQIQQLKDEAKKVDQLDALVQTDITPTNNTLVQTDTAHKMEHSTQTYIDIVPNKESQKVSSTTASTQTYTDSSSSPHPENQEVINESLVSPTASVSGELVIESTMEVLKSQELRQSTKSVAGAPNKQSQKLSTTFPVSNEINSEPVGIPTTKDTTTIEGSTNKPFISSSYTDADLSASVETLGTDGADEPQSKIDISNVHDISKKDKANKVMDTVNEDATIIPATPIERINRWHNKEHQREDIGKFNL</sequence>
<feature type="compositionally biased region" description="Polar residues" evidence="2">
    <location>
        <begin position="521"/>
        <end position="544"/>
    </location>
</feature>
<dbReference type="Pfam" id="PF15818">
    <property type="entry name" value="CCDC73"/>
    <property type="match status" value="1"/>
</dbReference>
<proteinExistence type="predicted"/>
<dbReference type="PANTHER" id="PTHR28660">
    <property type="entry name" value="COILED-COIL DOMAIN-CONTAINING PROTEIN 73"/>
    <property type="match status" value="1"/>
</dbReference>
<feature type="coiled-coil region" evidence="1">
    <location>
        <begin position="371"/>
        <end position="479"/>
    </location>
</feature>
<keyword evidence="4" id="KW-1185">Reference proteome</keyword>
<feature type="region of interest" description="Disordered" evidence="2">
    <location>
        <begin position="1"/>
        <end position="31"/>
    </location>
</feature>
<evidence type="ECO:0000313" key="4">
    <source>
        <dbReference type="Proteomes" id="UP000749559"/>
    </source>
</evidence>
<dbReference type="EMBL" id="CAIIXF020000001">
    <property type="protein sequence ID" value="CAH1774662.1"/>
    <property type="molecule type" value="Genomic_DNA"/>
</dbReference>
<evidence type="ECO:0000256" key="2">
    <source>
        <dbReference type="SAM" id="MobiDB-lite"/>
    </source>
</evidence>
<feature type="region of interest" description="Disordered" evidence="2">
    <location>
        <begin position="516"/>
        <end position="544"/>
    </location>
</feature>
<accession>A0A8S4N0N2</accession>
<dbReference type="InterPro" id="IPR031650">
    <property type="entry name" value="CCDC73"/>
</dbReference>
<organism evidence="3 4">
    <name type="scientific">Owenia fusiformis</name>
    <name type="common">Polychaete worm</name>
    <dbReference type="NCBI Taxonomy" id="6347"/>
    <lineage>
        <taxon>Eukaryota</taxon>
        <taxon>Metazoa</taxon>
        <taxon>Spiralia</taxon>
        <taxon>Lophotrochozoa</taxon>
        <taxon>Annelida</taxon>
        <taxon>Polychaeta</taxon>
        <taxon>Sedentaria</taxon>
        <taxon>Canalipalpata</taxon>
        <taxon>Sabellida</taxon>
        <taxon>Oweniida</taxon>
        <taxon>Oweniidae</taxon>
        <taxon>Owenia</taxon>
    </lineage>
</organism>
<evidence type="ECO:0000256" key="1">
    <source>
        <dbReference type="SAM" id="Coils"/>
    </source>
</evidence>
<protein>
    <submittedName>
        <fullName evidence="3">Uncharacterized protein</fullName>
    </submittedName>
</protein>
<dbReference type="OrthoDB" id="6145717at2759"/>
<dbReference type="Proteomes" id="UP000749559">
    <property type="component" value="Unassembled WGS sequence"/>
</dbReference>
<feature type="compositionally biased region" description="Polar residues" evidence="2">
    <location>
        <begin position="1"/>
        <end position="24"/>
    </location>
</feature>
<dbReference type="PANTHER" id="PTHR28660:SF1">
    <property type="entry name" value="COILED-COIL DOMAIN-CONTAINING PROTEIN 73"/>
    <property type="match status" value="1"/>
</dbReference>
<gene>
    <name evidence="3" type="ORF">OFUS_LOCUS2080</name>
</gene>
<comment type="caution">
    <text evidence="3">The sequence shown here is derived from an EMBL/GenBank/DDBJ whole genome shotgun (WGS) entry which is preliminary data.</text>
</comment>
<feature type="coiled-coil region" evidence="1">
    <location>
        <begin position="234"/>
        <end position="342"/>
    </location>
</feature>
<evidence type="ECO:0000313" key="3">
    <source>
        <dbReference type="EMBL" id="CAH1774662.1"/>
    </source>
</evidence>
<name>A0A8S4N0N2_OWEFU</name>